<reference evidence="2" key="1">
    <citation type="journal article" date="2012" name="Proc. Natl. Acad. Sci. U.S.A.">
        <title>Antigenic diversity is generated by distinct evolutionary mechanisms in African trypanosome species.</title>
        <authorList>
            <person name="Jackson A.P."/>
            <person name="Berry A."/>
            <person name="Aslett M."/>
            <person name="Allison H.C."/>
            <person name="Burton P."/>
            <person name="Vavrova-Anderson J."/>
            <person name="Brown R."/>
            <person name="Browne H."/>
            <person name="Corton N."/>
            <person name="Hauser H."/>
            <person name="Gamble J."/>
            <person name="Gilderthorp R."/>
            <person name="Marcello L."/>
            <person name="McQuillan J."/>
            <person name="Otto T.D."/>
            <person name="Quail M.A."/>
            <person name="Sanders M.J."/>
            <person name="van Tonder A."/>
            <person name="Ginger M.L."/>
            <person name="Field M.C."/>
            <person name="Barry J.D."/>
            <person name="Hertz-Fowler C."/>
            <person name="Berriman M."/>
        </authorList>
    </citation>
    <scope>NUCLEOTIDE SEQUENCE</scope>
    <source>
        <strain evidence="2">Y486</strain>
    </source>
</reference>
<proteinExistence type="predicted"/>
<keyword evidence="1" id="KW-1133">Transmembrane helix</keyword>
<dbReference type="AlphaFoldDB" id="G0U7K2"/>
<feature type="transmembrane region" description="Helical" evidence="1">
    <location>
        <begin position="72"/>
        <end position="94"/>
    </location>
</feature>
<keyword evidence="1" id="KW-0812">Transmembrane</keyword>
<organism evidence="2">
    <name type="scientific">Trypanosoma vivax (strain Y486)</name>
    <dbReference type="NCBI Taxonomy" id="1055687"/>
    <lineage>
        <taxon>Eukaryota</taxon>
        <taxon>Discoba</taxon>
        <taxon>Euglenozoa</taxon>
        <taxon>Kinetoplastea</taxon>
        <taxon>Metakinetoplastina</taxon>
        <taxon>Trypanosomatida</taxon>
        <taxon>Trypanosomatidae</taxon>
        <taxon>Trypanosoma</taxon>
        <taxon>Duttonella</taxon>
    </lineage>
</organism>
<gene>
    <name evidence="2" type="ORF">TVY486_1009050</name>
</gene>
<dbReference type="EMBL" id="HE573026">
    <property type="protein sequence ID" value="CCC51860.1"/>
    <property type="molecule type" value="Genomic_DNA"/>
</dbReference>
<dbReference type="VEuPathDB" id="TriTrypDB:TvY486_1009050"/>
<sequence>MQVHAANRFFTGSILGTLLSWLSIGMHRCVSLCFVHKNRRLWCVYRWRCATPHPLLLLLTGKHFHCKWVERVVVVVVEGFLLLLPQLLLFTIALTPTGALRNLS</sequence>
<name>G0U7K2_TRYVY</name>
<feature type="transmembrane region" description="Helical" evidence="1">
    <location>
        <begin position="12"/>
        <end position="35"/>
    </location>
</feature>
<evidence type="ECO:0000256" key="1">
    <source>
        <dbReference type="SAM" id="Phobius"/>
    </source>
</evidence>
<accession>G0U7K2</accession>
<protein>
    <submittedName>
        <fullName evidence="2">Uncharacterized protein</fullName>
    </submittedName>
</protein>
<keyword evidence="1" id="KW-0472">Membrane</keyword>
<evidence type="ECO:0000313" key="2">
    <source>
        <dbReference type="EMBL" id="CCC51860.1"/>
    </source>
</evidence>